<dbReference type="Pfam" id="PF21664">
    <property type="entry name" value="TBPIP_C"/>
    <property type="match status" value="1"/>
</dbReference>
<keyword evidence="6" id="KW-1185">Reference proteome</keyword>
<accession>A0A127B9Y4</accession>
<reference evidence="5" key="1">
    <citation type="submission" date="2015-02" db="EMBL/GenBank/DDBJ databases">
        <title>Pyrococcus kukulkanii sp. nov., a novel hyperthermophilic archaeon isolated from a deep-sea hydrothermal vent at the Guaymas Basin.</title>
        <authorList>
            <person name="Oger P.M."/>
            <person name="Callac N."/>
            <person name="Jebbar M."/>
            <person name="Godfroy A."/>
        </authorList>
    </citation>
    <scope>NUCLEOTIDE SEQUENCE [LARGE SCALE GENOMIC DNA]</scope>
    <source>
        <strain evidence="5">NCB100</strain>
    </source>
</reference>
<reference evidence="4 6" key="3">
    <citation type="submission" date="2023-03" db="EMBL/GenBank/DDBJ databases">
        <title>Speciation in Pyrococcus: adaptation to high temperature as a mechanism.</title>
        <authorList>
            <person name="Gu J."/>
        </authorList>
    </citation>
    <scope>NUCLEOTIDE SEQUENCE [LARGE SCALE GENOMIC DNA]</scope>
    <source>
        <strain evidence="4 6">LMOA34</strain>
    </source>
</reference>
<dbReference type="InterPro" id="IPR043112">
    <property type="entry name" value="TIP_C"/>
</dbReference>
<dbReference type="Pfam" id="PF15517">
    <property type="entry name" value="TBPIP_N"/>
    <property type="match status" value="1"/>
</dbReference>
<feature type="domain" description="TBP-interacting protein N-terminal" evidence="1">
    <location>
        <begin position="3"/>
        <end position="102"/>
    </location>
</feature>
<dbReference type="InterPro" id="IPR049118">
    <property type="entry name" value="TBPIP_C"/>
</dbReference>
<evidence type="ECO:0000313" key="5">
    <source>
        <dbReference type="Proteomes" id="UP000070587"/>
    </source>
</evidence>
<evidence type="ECO:0000259" key="2">
    <source>
        <dbReference type="Pfam" id="PF21664"/>
    </source>
</evidence>
<gene>
    <name evidence="4" type="ORF">P8X34_11440</name>
    <name evidence="3" type="ORF">TQ32_03220</name>
</gene>
<dbReference type="Proteomes" id="UP000070587">
    <property type="component" value="Chromosome"/>
</dbReference>
<evidence type="ECO:0000313" key="3">
    <source>
        <dbReference type="EMBL" id="AMM53599.1"/>
    </source>
</evidence>
<sequence>MKFESLDEKMKKVYAKIRTIDEFHWHIDDNSIIGIHKKSGMKLQVRIAGSKEEADRLAQEKEPGVLDVIVIPGKGTFYVNNGAFIMSLKFLRPTVQDIADHIVWAGFKVIEKDGRLEQEDIYDYLGGRLIEHLKQGLVNGRDYVFWPFYKCKHCGKYVDIDSLARHMKNHGEDVKEWSEEKYEILEINFADKKVYDKFGKEVPMDKFSEEAQDFIKDSFEGE</sequence>
<evidence type="ECO:0000259" key="1">
    <source>
        <dbReference type="Pfam" id="PF15517"/>
    </source>
</evidence>
<dbReference type="KEGG" id="pyc:TQ32_03220"/>
<proteinExistence type="predicted"/>
<dbReference type="OrthoDB" id="84510at2157"/>
<evidence type="ECO:0000313" key="6">
    <source>
        <dbReference type="Proteomes" id="UP001571980"/>
    </source>
</evidence>
<dbReference type="PATRIC" id="fig|1609559.3.peg.676"/>
<dbReference type="STRING" id="1609559.TQ32_03220"/>
<organism evidence="3 5">
    <name type="scientific">Pyrococcus kukulkanii</name>
    <dbReference type="NCBI Taxonomy" id="1609559"/>
    <lineage>
        <taxon>Archaea</taxon>
        <taxon>Methanobacteriati</taxon>
        <taxon>Methanobacteriota</taxon>
        <taxon>Thermococci</taxon>
        <taxon>Thermococcales</taxon>
        <taxon>Thermococcaceae</taxon>
        <taxon>Pyrococcus</taxon>
    </lineage>
</organism>
<dbReference type="InterPro" id="IPR038230">
    <property type="entry name" value="TIP_N_sf"/>
</dbReference>
<dbReference type="InterPro" id="IPR029125">
    <property type="entry name" value="TIP_N"/>
</dbReference>
<dbReference type="GeneID" id="28490814"/>
<dbReference type="SUPFAM" id="SSF159612">
    <property type="entry name" value="TBP-interacting protein-like"/>
    <property type="match status" value="1"/>
</dbReference>
<dbReference type="Gene3D" id="3.40.1350.70">
    <property type="entry name" value="TBP-interacting protein, N-terminal domain"/>
    <property type="match status" value="1"/>
</dbReference>
<reference evidence="3 5" key="2">
    <citation type="journal article" date="2016" name="Int. J. Syst. Evol. Microbiol.">
        <title>Pyrococcus kukulkanii sp. nov., a hyperthermophilic, piezophilic archaeon isolated from a deep-sea hydrothermal vent.</title>
        <authorList>
            <person name="Callac N."/>
            <person name="Oger P."/>
            <person name="Lesongeur F."/>
            <person name="Rattray J.E."/>
            <person name="Vannier P."/>
            <person name="Michoud G."/>
            <person name="Beauverger M."/>
            <person name="Gayet N."/>
            <person name="Rouxel O."/>
            <person name="Jebbar M."/>
            <person name="Godfroy A."/>
        </authorList>
    </citation>
    <scope>NUCLEOTIDE SEQUENCE [LARGE SCALE GENOMIC DNA]</scope>
    <source>
        <strain evidence="3 5">NCB100</strain>
    </source>
</reference>
<dbReference type="EMBL" id="JARRIG010000008">
    <property type="protein sequence ID" value="MFA4805340.1"/>
    <property type="molecule type" value="Genomic_DNA"/>
</dbReference>
<name>A0A127B9Y4_9EURY</name>
<dbReference type="Gene3D" id="3.90.79.30">
    <property type="entry name" value="TBP-interacting protein, C-terminal domain"/>
    <property type="match status" value="1"/>
</dbReference>
<dbReference type="Proteomes" id="UP001571980">
    <property type="component" value="Unassembled WGS sequence"/>
</dbReference>
<dbReference type="AlphaFoldDB" id="A0A127B9Y4"/>
<dbReference type="RefSeq" id="WP_068320944.1">
    <property type="nucleotide sequence ID" value="NZ_CP010835.1"/>
</dbReference>
<protein>
    <submittedName>
        <fullName evidence="3">TBP-interacting protein</fullName>
    </submittedName>
</protein>
<evidence type="ECO:0000313" key="4">
    <source>
        <dbReference type="EMBL" id="MFA4805340.1"/>
    </source>
</evidence>
<feature type="domain" description="TBP-interacting protein C-terminal" evidence="2">
    <location>
        <begin position="103"/>
        <end position="217"/>
    </location>
</feature>
<dbReference type="EMBL" id="CP010835">
    <property type="protein sequence ID" value="AMM53599.1"/>
    <property type="molecule type" value="Genomic_DNA"/>
</dbReference>